<protein>
    <submittedName>
        <fullName evidence="3">Uncharacterized protein</fullName>
    </submittedName>
</protein>
<feature type="domain" description="CxC7-like cysteine cluster associated with KDZ transposases" evidence="2">
    <location>
        <begin position="769"/>
        <end position="805"/>
    </location>
</feature>
<dbReference type="Pfam" id="PF18866">
    <property type="entry name" value="CxC7"/>
    <property type="match status" value="1"/>
</dbReference>
<evidence type="ECO:0000259" key="2">
    <source>
        <dbReference type="Pfam" id="PF18866"/>
    </source>
</evidence>
<name>A0A673HLD4_9TELE</name>
<proteinExistence type="predicted"/>
<dbReference type="InterPro" id="IPR040648">
    <property type="entry name" value="HMGXB3_CxC4"/>
</dbReference>
<dbReference type="PANTHER" id="PTHR17609:SF3">
    <property type="entry name" value="SAP DOMAIN-CONTAINING PROTEIN"/>
    <property type="match status" value="1"/>
</dbReference>
<dbReference type="AlphaFoldDB" id="A0A673HLD4"/>
<dbReference type="Pfam" id="PF18717">
    <property type="entry name" value="CxC4"/>
    <property type="match status" value="1"/>
</dbReference>
<dbReference type="Ensembl" id="ENSSRHT00000027838.1">
    <property type="protein sequence ID" value="ENSSRHP00000027040.1"/>
    <property type="gene ID" value="ENSSRHG00000014091.1"/>
</dbReference>
<dbReference type="PANTHER" id="PTHR17609">
    <property type="entry name" value="HMG DOMAIN-CONTAINING PROTEIN 3"/>
    <property type="match status" value="1"/>
</dbReference>
<sequence length="813" mass="93014">PYCSRTVIRRVDMERHLVLCYNQLTSQSMEPVLPRATPSAEPVLPRATPPHARQLVQGAAEVYGKSVRCPHCNLSLLKKNYNTHLLRRHADLSHDIIQACHLQSVTVDERNGIFAVQKTGHGFSMPVHVQRKTWGKIHQVRCELEECVQYQLLAQRSGLSYSLCSHIRSVDYCRETAAETFLGEDTLRDMMAFKFFGEAKAANSVKRQKAACAARVPLCVPVDFGGSPSQICLSIHEPNIHRFCQLGRIMVTYNTQRNTWHCPCTKPRTSCPQIHISKWHLFQTQRDLFKSEVPTTPSSEGCSLLDTTGMKRSVQYIFKEKKIPEALPKEVTTPRMKMEYPKQFFPLETTCQLCTGHPELAEAVLVTKKARIVSMMGLIDNISTYHRICPQCNMVYRYQEWKDGLHNFDNHIFLTLELCVLLDNGNNNMICHCLDVIFHAYCHFEALTDTEYTYSCVNCGFYPPVVVMDLHRKGVFKLAGNIKFNLRAESPRDFADLLSWKHFPNVCVYDFARGLATHINLRFPHSLPFQPHEGRLSEPTEENVKAAMDGKLQVSLPWLHERRVHCGEENAHPVTGSSEHYVLYDRFHEKNATDPKDILRRVQLVPELKGWLNSQVAEQFFAKIRKSNYFNNMAPSTHVFLMRSVIHRHNTSTNRALLERQLNSGRRLELLSTITLSALGLFCNYTPSKDHKGFTGWRSGHDILQRILVFVVLEDGCSAILRLALTCQRFNNIVSQEHFQQEAHFSWLDSEFNKCGCPLLFFVGITISQLYKDCGAGYQGNGKQGLLLWFYSSDDHPGYCSWDCFTDDGGLEE</sequence>
<evidence type="ECO:0000313" key="3">
    <source>
        <dbReference type="Ensembl" id="ENSSRHP00000027040.1"/>
    </source>
</evidence>
<reference evidence="3" key="2">
    <citation type="submission" date="2025-09" db="UniProtKB">
        <authorList>
            <consortium name="Ensembl"/>
        </authorList>
    </citation>
    <scope>IDENTIFICATION</scope>
</reference>
<organism evidence="3 4">
    <name type="scientific">Sinocyclocheilus rhinocerous</name>
    <dbReference type="NCBI Taxonomy" id="307959"/>
    <lineage>
        <taxon>Eukaryota</taxon>
        <taxon>Metazoa</taxon>
        <taxon>Chordata</taxon>
        <taxon>Craniata</taxon>
        <taxon>Vertebrata</taxon>
        <taxon>Euteleostomi</taxon>
        <taxon>Actinopterygii</taxon>
        <taxon>Neopterygii</taxon>
        <taxon>Teleostei</taxon>
        <taxon>Ostariophysi</taxon>
        <taxon>Cypriniformes</taxon>
        <taxon>Cyprinidae</taxon>
        <taxon>Cyprininae</taxon>
        <taxon>Sinocyclocheilus</taxon>
    </lineage>
</organism>
<dbReference type="InterPro" id="IPR039598">
    <property type="entry name" value="HMGXB3"/>
</dbReference>
<dbReference type="Proteomes" id="UP000472270">
    <property type="component" value="Unassembled WGS sequence"/>
</dbReference>
<dbReference type="InterPro" id="IPR041300">
    <property type="entry name" value="CxC7"/>
</dbReference>
<evidence type="ECO:0000259" key="1">
    <source>
        <dbReference type="Pfam" id="PF18717"/>
    </source>
</evidence>
<evidence type="ECO:0000313" key="4">
    <source>
        <dbReference type="Proteomes" id="UP000472270"/>
    </source>
</evidence>
<feature type="domain" description="HMG" evidence="1">
    <location>
        <begin position="339"/>
        <end position="422"/>
    </location>
</feature>
<keyword evidence="4" id="KW-1185">Reference proteome</keyword>
<accession>A0A673HLD4</accession>
<reference evidence="3" key="1">
    <citation type="submission" date="2025-08" db="UniProtKB">
        <authorList>
            <consortium name="Ensembl"/>
        </authorList>
    </citation>
    <scope>IDENTIFICATION</scope>
</reference>